<proteinExistence type="predicted"/>
<dbReference type="AlphaFoldDB" id="A0AAD6XNX9"/>
<keyword evidence="2" id="KW-0472">Membrane</keyword>
<keyword evidence="2" id="KW-0812">Transmembrane</keyword>
<dbReference type="Proteomes" id="UP001222325">
    <property type="component" value="Unassembled WGS sequence"/>
</dbReference>
<keyword evidence="2" id="KW-1133">Transmembrane helix</keyword>
<feature type="region of interest" description="Disordered" evidence="1">
    <location>
        <begin position="21"/>
        <end position="41"/>
    </location>
</feature>
<sequence length="631" mass="66587">MAHHDPYDPYQQEALMQPLHSDAPLSPNRPPPTRSGTAVSGPRTHETFYIWPVLLLGFLIVLSVAVVCAGLVLEIFVVNAFHVDGAAIYTAAPLGTTLAIAHISSIVIGLSVAPAVGLGGYWLAGRWVAASHDQGVDRPTPFQLGIMMSTLNGANLVALWKGSNYMVAPGGAPGGKALKRPPMLRYAVLMLLLFLTIAYGVSGTDTWLGASSRPVLYPLSTITSTPGQPIATFGRRVNQTLCEETKDVLTSKPYQCGLLRGTGGNPQAQSQRILAMNGLSNTNVLALTTDFTAIMVPPSANLSMNLGYTATTFGVKANCTSVTSQCVDPKQSQAQAGLETPCPASVNFNTSTVPDCNPYGEIMFGGPLRANGTVMSCSETTNETTFRYGIKLTSSAYSLNNTQGTFVGDTGFYLHGSAGGYNLLTCAVASLNVTYTYNNGSFAVVARAPSDLAQAQRIADGTRAGTAYVPIKVEGAGLFFGSYADAFARQLALVALSTTAYVAEPAAALETRRIRLPIGARLPFAPLFTLFGLAGLHCLLVILATAAAVRAIIRSGETPFAYSRLTDPATIVGTAYGPDDAKLKPTESVQELFGHETGGDRLAVAVGDSHRFDGLPVVRKATWSEDKFDSR</sequence>
<evidence type="ECO:0000313" key="3">
    <source>
        <dbReference type="EMBL" id="KAJ7092280.1"/>
    </source>
</evidence>
<accession>A0AAD6XNX9</accession>
<feature type="transmembrane region" description="Helical" evidence="2">
    <location>
        <begin position="98"/>
        <end position="122"/>
    </location>
</feature>
<feature type="transmembrane region" description="Helical" evidence="2">
    <location>
        <begin position="49"/>
        <end position="77"/>
    </location>
</feature>
<dbReference type="EMBL" id="JARJCN010000018">
    <property type="protein sequence ID" value="KAJ7092280.1"/>
    <property type="molecule type" value="Genomic_DNA"/>
</dbReference>
<reference evidence="3" key="1">
    <citation type="submission" date="2023-03" db="EMBL/GenBank/DDBJ databases">
        <title>Massive genome expansion in bonnet fungi (Mycena s.s.) driven by repeated elements and novel gene families across ecological guilds.</title>
        <authorList>
            <consortium name="Lawrence Berkeley National Laboratory"/>
            <person name="Harder C.B."/>
            <person name="Miyauchi S."/>
            <person name="Viragh M."/>
            <person name="Kuo A."/>
            <person name="Thoen E."/>
            <person name="Andreopoulos B."/>
            <person name="Lu D."/>
            <person name="Skrede I."/>
            <person name="Drula E."/>
            <person name="Henrissat B."/>
            <person name="Morin E."/>
            <person name="Kohler A."/>
            <person name="Barry K."/>
            <person name="LaButti K."/>
            <person name="Morin E."/>
            <person name="Salamov A."/>
            <person name="Lipzen A."/>
            <person name="Mereny Z."/>
            <person name="Hegedus B."/>
            <person name="Baldrian P."/>
            <person name="Stursova M."/>
            <person name="Weitz H."/>
            <person name="Taylor A."/>
            <person name="Grigoriev I.V."/>
            <person name="Nagy L.G."/>
            <person name="Martin F."/>
            <person name="Kauserud H."/>
        </authorList>
    </citation>
    <scope>NUCLEOTIDE SEQUENCE</scope>
    <source>
        <strain evidence="3">CBHHK173m</strain>
    </source>
</reference>
<protein>
    <submittedName>
        <fullName evidence="3">Uncharacterized protein</fullName>
    </submittedName>
</protein>
<name>A0AAD6XNX9_9AGAR</name>
<keyword evidence="4" id="KW-1185">Reference proteome</keyword>
<feature type="transmembrane region" description="Helical" evidence="2">
    <location>
        <begin position="183"/>
        <end position="201"/>
    </location>
</feature>
<evidence type="ECO:0000256" key="1">
    <source>
        <dbReference type="SAM" id="MobiDB-lite"/>
    </source>
</evidence>
<evidence type="ECO:0000256" key="2">
    <source>
        <dbReference type="SAM" id="Phobius"/>
    </source>
</evidence>
<gene>
    <name evidence="3" type="ORF">B0H15DRAFT_973005</name>
</gene>
<feature type="transmembrane region" description="Helical" evidence="2">
    <location>
        <begin position="524"/>
        <end position="549"/>
    </location>
</feature>
<evidence type="ECO:0000313" key="4">
    <source>
        <dbReference type="Proteomes" id="UP001222325"/>
    </source>
</evidence>
<organism evidence="3 4">
    <name type="scientific">Mycena belliarum</name>
    <dbReference type="NCBI Taxonomy" id="1033014"/>
    <lineage>
        <taxon>Eukaryota</taxon>
        <taxon>Fungi</taxon>
        <taxon>Dikarya</taxon>
        <taxon>Basidiomycota</taxon>
        <taxon>Agaricomycotina</taxon>
        <taxon>Agaricomycetes</taxon>
        <taxon>Agaricomycetidae</taxon>
        <taxon>Agaricales</taxon>
        <taxon>Marasmiineae</taxon>
        <taxon>Mycenaceae</taxon>
        <taxon>Mycena</taxon>
    </lineage>
</organism>
<comment type="caution">
    <text evidence="3">The sequence shown here is derived from an EMBL/GenBank/DDBJ whole genome shotgun (WGS) entry which is preliminary data.</text>
</comment>